<gene>
    <name evidence="1" type="ORF">SNOG_12705</name>
</gene>
<name>Q0U6A9_PHANO</name>
<dbReference type="AlphaFoldDB" id="Q0U6A9"/>
<evidence type="ECO:0000313" key="2">
    <source>
        <dbReference type="Proteomes" id="UP000001055"/>
    </source>
</evidence>
<dbReference type="InParanoid" id="Q0U6A9"/>
<dbReference type="RefSeq" id="XP_001802925.1">
    <property type="nucleotide sequence ID" value="XM_001802873.1"/>
</dbReference>
<dbReference type="HOGENOM" id="CLU_1835855_0_0_1"/>
<reference evidence="2" key="1">
    <citation type="journal article" date="2007" name="Plant Cell">
        <title>Dothideomycete-plant interactions illuminated by genome sequencing and EST analysis of the wheat pathogen Stagonospora nodorum.</title>
        <authorList>
            <person name="Hane J.K."/>
            <person name="Lowe R.G."/>
            <person name="Solomon P.S."/>
            <person name="Tan K.C."/>
            <person name="Schoch C.L."/>
            <person name="Spatafora J.W."/>
            <person name="Crous P.W."/>
            <person name="Kodira C."/>
            <person name="Birren B.W."/>
            <person name="Galagan J.E."/>
            <person name="Torriani S.F."/>
            <person name="McDonald B.A."/>
            <person name="Oliver R.P."/>
        </authorList>
    </citation>
    <scope>NUCLEOTIDE SEQUENCE [LARGE SCALE GENOMIC DNA]</scope>
    <source>
        <strain evidence="2">SN15 / ATCC MYA-4574 / FGSC 10173</strain>
    </source>
</reference>
<sequence>MSDNIIVKAVAGTCVTFSFIIVRKCNHAVVYDRPSAPSRLPTPRIAGPCLARKASRSSMAAVLDSWQPILPPNFDSRFPRLRICWVLGVPGRRSCAERLEAVWCCGSHALDYYSTFGVEHAAFERQIGGTCGARECEGVD</sequence>
<dbReference type="KEGG" id="pno:SNOG_12705"/>
<accession>Q0U6A9</accession>
<organism evidence="1 2">
    <name type="scientific">Phaeosphaeria nodorum (strain SN15 / ATCC MYA-4574 / FGSC 10173)</name>
    <name type="common">Glume blotch fungus</name>
    <name type="synonym">Parastagonospora nodorum</name>
    <dbReference type="NCBI Taxonomy" id="321614"/>
    <lineage>
        <taxon>Eukaryota</taxon>
        <taxon>Fungi</taxon>
        <taxon>Dikarya</taxon>
        <taxon>Ascomycota</taxon>
        <taxon>Pezizomycotina</taxon>
        <taxon>Dothideomycetes</taxon>
        <taxon>Pleosporomycetidae</taxon>
        <taxon>Pleosporales</taxon>
        <taxon>Pleosporineae</taxon>
        <taxon>Phaeosphaeriaceae</taxon>
        <taxon>Parastagonospora</taxon>
    </lineage>
</organism>
<proteinExistence type="predicted"/>
<protein>
    <submittedName>
        <fullName evidence="1">Uncharacterized protein</fullName>
    </submittedName>
</protein>
<dbReference type="Proteomes" id="UP000001055">
    <property type="component" value="Unassembled WGS sequence"/>
</dbReference>
<dbReference type="GeneID" id="5979836"/>
<dbReference type="EMBL" id="CH445347">
    <property type="protein sequence ID" value="EAT80003.2"/>
    <property type="molecule type" value="Genomic_DNA"/>
</dbReference>
<evidence type="ECO:0000313" key="1">
    <source>
        <dbReference type="EMBL" id="EAT80003.2"/>
    </source>
</evidence>